<proteinExistence type="predicted"/>
<accession>A0A367WTR5</accession>
<protein>
    <submittedName>
        <fullName evidence="1">Uncharacterized protein</fullName>
    </submittedName>
</protein>
<comment type="caution">
    <text evidence="1">The sequence shown here is derived from an EMBL/GenBank/DDBJ whole genome shotgun (WGS) entry which is preliminary data.</text>
</comment>
<reference evidence="1 2" key="1">
    <citation type="submission" date="2014-07" db="EMBL/GenBank/DDBJ databases">
        <title>Draft genome sequence of Thalassospira profundimaris S25-3-2.</title>
        <authorList>
            <person name="Lai Q."/>
            <person name="Shao Z."/>
        </authorList>
    </citation>
    <scope>NUCLEOTIDE SEQUENCE [LARGE SCALE GENOMIC DNA]</scope>
    <source>
        <strain evidence="1 2">S25-3-2</strain>
    </source>
</reference>
<dbReference type="RefSeq" id="WP_114089780.1">
    <property type="nucleotide sequence ID" value="NZ_JPWH01000019.1"/>
</dbReference>
<evidence type="ECO:0000313" key="1">
    <source>
        <dbReference type="EMBL" id="RCK44788.1"/>
    </source>
</evidence>
<gene>
    <name evidence="1" type="ORF">TH25_19190</name>
</gene>
<sequence>MADFEIEDLGMYECHATENKYRMLKRTRIIHYSNISGTRKDFKGAIDFVTECGQDANLLDEGKKFQLIHTNEVVEKVE</sequence>
<dbReference type="EMBL" id="JPWH01000019">
    <property type="protein sequence ID" value="RCK44788.1"/>
    <property type="molecule type" value="Genomic_DNA"/>
</dbReference>
<dbReference type="Proteomes" id="UP000252517">
    <property type="component" value="Unassembled WGS sequence"/>
</dbReference>
<evidence type="ECO:0000313" key="2">
    <source>
        <dbReference type="Proteomes" id="UP000252517"/>
    </source>
</evidence>
<name>A0A367WTR5_9PROT</name>
<organism evidence="1 2">
    <name type="scientific">Thalassospira profundimaris</name>
    <dbReference type="NCBI Taxonomy" id="502049"/>
    <lineage>
        <taxon>Bacteria</taxon>
        <taxon>Pseudomonadati</taxon>
        <taxon>Pseudomonadota</taxon>
        <taxon>Alphaproteobacteria</taxon>
        <taxon>Rhodospirillales</taxon>
        <taxon>Thalassospiraceae</taxon>
        <taxon>Thalassospira</taxon>
    </lineage>
</organism>
<dbReference type="AlphaFoldDB" id="A0A367WTR5"/>